<organism evidence="2 3">
    <name type="scientific">Dendrothele bispora (strain CBS 962.96)</name>
    <dbReference type="NCBI Taxonomy" id="1314807"/>
    <lineage>
        <taxon>Eukaryota</taxon>
        <taxon>Fungi</taxon>
        <taxon>Dikarya</taxon>
        <taxon>Basidiomycota</taxon>
        <taxon>Agaricomycotina</taxon>
        <taxon>Agaricomycetes</taxon>
        <taxon>Agaricomycetidae</taxon>
        <taxon>Agaricales</taxon>
        <taxon>Agaricales incertae sedis</taxon>
        <taxon>Dendrothele</taxon>
    </lineage>
</organism>
<feature type="compositionally biased region" description="Basic and acidic residues" evidence="1">
    <location>
        <begin position="104"/>
        <end position="116"/>
    </location>
</feature>
<dbReference type="Proteomes" id="UP000297245">
    <property type="component" value="Unassembled WGS sequence"/>
</dbReference>
<accession>A0A4S8L7L9</accession>
<proteinExistence type="predicted"/>
<dbReference type="AlphaFoldDB" id="A0A4S8L7L9"/>
<feature type="compositionally biased region" description="Basic and acidic residues" evidence="1">
    <location>
        <begin position="124"/>
        <end position="136"/>
    </location>
</feature>
<name>A0A4S8L7L9_DENBC</name>
<feature type="region of interest" description="Disordered" evidence="1">
    <location>
        <begin position="21"/>
        <end position="136"/>
    </location>
</feature>
<protein>
    <submittedName>
        <fullName evidence="2">Uncharacterized protein</fullName>
    </submittedName>
</protein>
<evidence type="ECO:0000313" key="3">
    <source>
        <dbReference type="Proteomes" id="UP000297245"/>
    </source>
</evidence>
<reference evidence="2 3" key="1">
    <citation type="journal article" date="2019" name="Nat. Ecol. Evol.">
        <title>Megaphylogeny resolves global patterns of mushroom evolution.</title>
        <authorList>
            <person name="Varga T."/>
            <person name="Krizsan K."/>
            <person name="Foldi C."/>
            <person name="Dima B."/>
            <person name="Sanchez-Garcia M."/>
            <person name="Sanchez-Ramirez S."/>
            <person name="Szollosi G.J."/>
            <person name="Szarkandi J.G."/>
            <person name="Papp V."/>
            <person name="Albert L."/>
            <person name="Andreopoulos W."/>
            <person name="Angelini C."/>
            <person name="Antonin V."/>
            <person name="Barry K.W."/>
            <person name="Bougher N.L."/>
            <person name="Buchanan P."/>
            <person name="Buyck B."/>
            <person name="Bense V."/>
            <person name="Catcheside P."/>
            <person name="Chovatia M."/>
            <person name="Cooper J."/>
            <person name="Damon W."/>
            <person name="Desjardin D."/>
            <person name="Finy P."/>
            <person name="Geml J."/>
            <person name="Haridas S."/>
            <person name="Hughes K."/>
            <person name="Justo A."/>
            <person name="Karasinski D."/>
            <person name="Kautmanova I."/>
            <person name="Kiss B."/>
            <person name="Kocsube S."/>
            <person name="Kotiranta H."/>
            <person name="LaButti K.M."/>
            <person name="Lechner B.E."/>
            <person name="Liimatainen K."/>
            <person name="Lipzen A."/>
            <person name="Lukacs Z."/>
            <person name="Mihaltcheva S."/>
            <person name="Morgado L.N."/>
            <person name="Niskanen T."/>
            <person name="Noordeloos M.E."/>
            <person name="Ohm R.A."/>
            <person name="Ortiz-Santana B."/>
            <person name="Ovrebo C."/>
            <person name="Racz N."/>
            <person name="Riley R."/>
            <person name="Savchenko A."/>
            <person name="Shiryaev A."/>
            <person name="Soop K."/>
            <person name="Spirin V."/>
            <person name="Szebenyi C."/>
            <person name="Tomsovsky M."/>
            <person name="Tulloss R.E."/>
            <person name="Uehling J."/>
            <person name="Grigoriev I.V."/>
            <person name="Vagvolgyi C."/>
            <person name="Papp T."/>
            <person name="Martin F.M."/>
            <person name="Miettinen O."/>
            <person name="Hibbett D.S."/>
            <person name="Nagy L.G."/>
        </authorList>
    </citation>
    <scope>NUCLEOTIDE SEQUENCE [LARGE SCALE GENOMIC DNA]</scope>
    <source>
        <strain evidence="2 3">CBS 962.96</strain>
    </source>
</reference>
<evidence type="ECO:0000313" key="2">
    <source>
        <dbReference type="EMBL" id="THU84649.1"/>
    </source>
</evidence>
<keyword evidence="3" id="KW-1185">Reference proteome</keyword>
<sequence length="136" mass="14633">MTVVSDDVGVGDYEAWIRQQQQHQRQEIQDGEEGMVQGRTVQDGGGEQEREEQEGMVMFTGVGAGGGLGGHWRRRVDGGPGEDAGVVGDREGSNGADAETEAETEGRGSAAEDRTGVEVQETTGAREERDRREGRE</sequence>
<evidence type="ECO:0000256" key="1">
    <source>
        <dbReference type="SAM" id="MobiDB-lite"/>
    </source>
</evidence>
<gene>
    <name evidence="2" type="ORF">K435DRAFT_783675</name>
</gene>
<dbReference type="EMBL" id="ML179587">
    <property type="protein sequence ID" value="THU84649.1"/>
    <property type="molecule type" value="Genomic_DNA"/>
</dbReference>